<evidence type="ECO:0008006" key="3">
    <source>
        <dbReference type="Google" id="ProtNLM"/>
    </source>
</evidence>
<evidence type="ECO:0000313" key="1">
    <source>
        <dbReference type="EMBL" id="QCB27907.1"/>
    </source>
</evidence>
<dbReference type="KEGG" id="cee:CENDO_03045"/>
<accession>A0A4P7QGW7</accession>
<dbReference type="OrthoDB" id="4426339at2"/>
<name>A0A4P7QGW7_9CORY</name>
<protein>
    <recommendedName>
        <fullName evidence="3">Bacteriocin biosynthesis cyclodehydratase domain protein</fullName>
    </recommendedName>
</protein>
<dbReference type="Gene3D" id="3.40.50.720">
    <property type="entry name" value="NAD(P)-binding Rossmann-like Domain"/>
    <property type="match status" value="1"/>
</dbReference>
<reference evidence="1 2" key="1">
    <citation type="submission" date="2019-04" db="EMBL/GenBank/DDBJ databases">
        <title>Corynebacterium endometrii sp. nov., isolated from the uterus of a cow with endometritis.</title>
        <authorList>
            <person name="Ballas P."/>
            <person name="Ruckert C."/>
            <person name="Wagener K."/>
            <person name="Drillich M."/>
            <person name="Kaempfer P."/>
            <person name="Busse H.-J."/>
            <person name="Ehling-Schulz M."/>
        </authorList>
    </citation>
    <scope>NUCLEOTIDE SEQUENCE [LARGE SCALE GENOMIC DNA]</scope>
    <source>
        <strain evidence="1 2">LMM-1653</strain>
    </source>
</reference>
<gene>
    <name evidence="1" type="ORF">CENDO_03045</name>
</gene>
<sequence length="292" mass="31550">MSLLIDPYAERFDQAARTAPLYEYAPGTGVYVRDERALQFGLDATRMGVIEIPNPKVLAANLELLTMPATREEWCAATGLDPLAAASLFEDLLAFGTIRPLGPQRSLGVIGNSSLARCFKELCTREGIKAYAPGAGESHADFLSSLDTQVPVFIFDQLGHSIELARALRSAGTESWVQVSALDNRALIGPIHLNHEGPCPVCFDLIRADSDPCWPVVVKQAGETSTPPEVATTNIMAGYAALVAFRILGIPGPPGASNGRYLPGELYEIDPYGKDQQRIFSKHHLCPECLEA</sequence>
<dbReference type="EMBL" id="CP039247">
    <property type="protein sequence ID" value="QCB27907.1"/>
    <property type="molecule type" value="Genomic_DNA"/>
</dbReference>
<dbReference type="AlphaFoldDB" id="A0A4P7QGW7"/>
<keyword evidence="2" id="KW-1185">Reference proteome</keyword>
<dbReference type="RefSeq" id="WP_136140713.1">
    <property type="nucleotide sequence ID" value="NZ_CP039247.1"/>
</dbReference>
<organism evidence="1 2">
    <name type="scientific">Corynebacterium endometrii</name>
    <dbReference type="NCBI Taxonomy" id="2488819"/>
    <lineage>
        <taxon>Bacteria</taxon>
        <taxon>Bacillati</taxon>
        <taxon>Actinomycetota</taxon>
        <taxon>Actinomycetes</taxon>
        <taxon>Mycobacteriales</taxon>
        <taxon>Corynebacteriaceae</taxon>
        <taxon>Corynebacterium</taxon>
    </lineage>
</organism>
<evidence type="ECO:0000313" key="2">
    <source>
        <dbReference type="Proteomes" id="UP000296352"/>
    </source>
</evidence>
<proteinExistence type="predicted"/>
<dbReference type="Proteomes" id="UP000296352">
    <property type="component" value="Chromosome"/>
</dbReference>